<keyword evidence="2" id="KW-1185">Reference proteome</keyword>
<comment type="caution">
    <text evidence="1">The sequence shown here is derived from an EMBL/GenBank/DDBJ whole genome shotgun (WGS) entry which is preliminary data.</text>
</comment>
<evidence type="ECO:0000313" key="1">
    <source>
        <dbReference type="EMBL" id="GIG93183.1"/>
    </source>
</evidence>
<proteinExistence type="predicted"/>
<dbReference type="RefSeq" id="WP_203871477.1">
    <property type="nucleotide sequence ID" value="NZ_BONW01000052.1"/>
</dbReference>
<name>A0ABQ4EEN3_9ACTN</name>
<organism evidence="1 2">
    <name type="scientific">Plantactinospora endophytica</name>
    <dbReference type="NCBI Taxonomy" id="673535"/>
    <lineage>
        <taxon>Bacteria</taxon>
        <taxon>Bacillati</taxon>
        <taxon>Actinomycetota</taxon>
        <taxon>Actinomycetes</taxon>
        <taxon>Micromonosporales</taxon>
        <taxon>Micromonosporaceae</taxon>
        <taxon>Plantactinospora</taxon>
    </lineage>
</organism>
<accession>A0ABQ4EEN3</accession>
<sequence length="91" mass="10137">MPDLRMTPTRIAVLRAVADPAMTIYRVRRYGSDDFMTIWLQAGTERVVTRVANDLAGADLIEAGDLLGPEWADKRPWRLTEGAEVHAALDV</sequence>
<dbReference type="EMBL" id="BONW01000052">
    <property type="protein sequence ID" value="GIG93183.1"/>
    <property type="molecule type" value="Genomic_DNA"/>
</dbReference>
<protein>
    <submittedName>
        <fullName evidence="1">Uncharacterized protein</fullName>
    </submittedName>
</protein>
<dbReference type="Proteomes" id="UP000646749">
    <property type="component" value="Unassembled WGS sequence"/>
</dbReference>
<reference evidence="1 2" key="1">
    <citation type="submission" date="2021-01" db="EMBL/GenBank/DDBJ databases">
        <title>Whole genome shotgun sequence of Plantactinospora endophytica NBRC 110450.</title>
        <authorList>
            <person name="Komaki H."/>
            <person name="Tamura T."/>
        </authorList>
    </citation>
    <scope>NUCLEOTIDE SEQUENCE [LARGE SCALE GENOMIC DNA]</scope>
    <source>
        <strain evidence="1 2">NBRC 110450</strain>
    </source>
</reference>
<gene>
    <name evidence="1" type="ORF">Pen02_81190</name>
</gene>
<evidence type="ECO:0000313" key="2">
    <source>
        <dbReference type="Proteomes" id="UP000646749"/>
    </source>
</evidence>